<evidence type="ECO:0000256" key="2">
    <source>
        <dbReference type="ARBA" id="ARBA00023015"/>
    </source>
</evidence>
<evidence type="ECO:0000256" key="5">
    <source>
        <dbReference type="ARBA" id="ARBA00023242"/>
    </source>
</evidence>
<dbReference type="PANTHER" id="PTHR46245:SF3">
    <property type="entry name" value="B3 DOMAIN-CONTAINING TRANSCRIPTION REPRESSOR VAL1"/>
    <property type="match status" value="1"/>
</dbReference>
<dbReference type="Gene3D" id="2.40.330.10">
    <property type="entry name" value="DNA-binding pseudobarrel domain"/>
    <property type="match status" value="1"/>
</dbReference>
<dbReference type="Proteomes" id="UP000265520">
    <property type="component" value="Unassembled WGS sequence"/>
</dbReference>
<proteinExistence type="predicted"/>
<feature type="compositionally biased region" description="Polar residues" evidence="6">
    <location>
        <begin position="48"/>
        <end position="61"/>
    </location>
</feature>
<accession>A0A392N7U7</accession>
<feature type="region of interest" description="Disordered" evidence="6">
    <location>
        <begin position="36"/>
        <end position="61"/>
    </location>
</feature>
<dbReference type="InterPro" id="IPR015300">
    <property type="entry name" value="DNA-bd_pseudobarrel_sf"/>
</dbReference>
<keyword evidence="5" id="KW-0539">Nucleus</keyword>
<comment type="caution">
    <text evidence="7">The sequence shown here is derived from an EMBL/GenBank/DDBJ whole genome shotgun (WGS) entry which is preliminary data.</text>
</comment>
<name>A0A392N7U7_9FABA</name>
<dbReference type="AlphaFoldDB" id="A0A392N7U7"/>
<sequence length="189" mass="20779">GVTPCIQFLRLNAGDTVTFSRIDPGEKFVLGFRRASGSTDTQDDSTSAHSNGISTKDTNVSGATKNLNSLSSFSDLLQSMKGNGEPYLNGHSEHLHLGNGTADWLKTAHCEEAVNNGPLQRLVSVSEKKKTCKIGTKTKRLHIHSEDSLELRLTWEEAQDLLCPPPNVKPNIVQIEDQVFEEYDVSEKL</sequence>
<gene>
    <name evidence="7" type="ORF">A2U01_0016051</name>
</gene>
<protein>
    <submittedName>
        <fullName evidence="7">B3 domain-containing protein</fullName>
    </submittedName>
</protein>
<organism evidence="7 8">
    <name type="scientific">Trifolium medium</name>
    <dbReference type="NCBI Taxonomy" id="97028"/>
    <lineage>
        <taxon>Eukaryota</taxon>
        <taxon>Viridiplantae</taxon>
        <taxon>Streptophyta</taxon>
        <taxon>Embryophyta</taxon>
        <taxon>Tracheophyta</taxon>
        <taxon>Spermatophyta</taxon>
        <taxon>Magnoliopsida</taxon>
        <taxon>eudicotyledons</taxon>
        <taxon>Gunneridae</taxon>
        <taxon>Pentapetalae</taxon>
        <taxon>rosids</taxon>
        <taxon>fabids</taxon>
        <taxon>Fabales</taxon>
        <taxon>Fabaceae</taxon>
        <taxon>Papilionoideae</taxon>
        <taxon>50 kb inversion clade</taxon>
        <taxon>NPAAA clade</taxon>
        <taxon>Hologalegina</taxon>
        <taxon>IRL clade</taxon>
        <taxon>Trifolieae</taxon>
        <taxon>Trifolium</taxon>
    </lineage>
</organism>
<feature type="compositionally biased region" description="Low complexity" evidence="6">
    <location>
        <begin position="38"/>
        <end position="47"/>
    </location>
</feature>
<feature type="non-terminal residue" evidence="7">
    <location>
        <position position="1"/>
    </location>
</feature>
<evidence type="ECO:0000313" key="7">
    <source>
        <dbReference type="EMBL" id="MCH95078.1"/>
    </source>
</evidence>
<dbReference type="GO" id="GO:0003677">
    <property type="term" value="F:DNA binding"/>
    <property type="evidence" value="ECO:0007669"/>
    <property type="project" value="UniProtKB-KW"/>
</dbReference>
<comment type="subcellular location">
    <subcellularLocation>
        <location evidence="1">Nucleus</location>
    </subcellularLocation>
</comment>
<evidence type="ECO:0000313" key="8">
    <source>
        <dbReference type="Proteomes" id="UP000265520"/>
    </source>
</evidence>
<keyword evidence="8" id="KW-1185">Reference proteome</keyword>
<evidence type="ECO:0000256" key="4">
    <source>
        <dbReference type="ARBA" id="ARBA00023163"/>
    </source>
</evidence>
<dbReference type="EMBL" id="LXQA010028909">
    <property type="protein sequence ID" value="MCH95078.1"/>
    <property type="molecule type" value="Genomic_DNA"/>
</dbReference>
<keyword evidence="2" id="KW-0805">Transcription regulation</keyword>
<keyword evidence="3" id="KW-0238">DNA-binding</keyword>
<evidence type="ECO:0000256" key="1">
    <source>
        <dbReference type="ARBA" id="ARBA00004123"/>
    </source>
</evidence>
<reference evidence="7 8" key="1">
    <citation type="journal article" date="2018" name="Front. Plant Sci.">
        <title>Red Clover (Trifolium pratense) and Zigzag Clover (T. medium) - A Picture of Genomic Similarities and Differences.</title>
        <authorList>
            <person name="Dluhosova J."/>
            <person name="Istvanek J."/>
            <person name="Nedelnik J."/>
            <person name="Repkova J."/>
        </authorList>
    </citation>
    <scope>NUCLEOTIDE SEQUENCE [LARGE SCALE GENOMIC DNA]</scope>
    <source>
        <strain evidence="8">cv. 10/8</strain>
        <tissue evidence="7">Leaf</tissue>
    </source>
</reference>
<evidence type="ECO:0000256" key="6">
    <source>
        <dbReference type="SAM" id="MobiDB-lite"/>
    </source>
</evidence>
<keyword evidence="4" id="KW-0804">Transcription</keyword>
<evidence type="ECO:0000256" key="3">
    <source>
        <dbReference type="ARBA" id="ARBA00023125"/>
    </source>
</evidence>
<dbReference type="PANTHER" id="PTHR46245">
    <property type="entry name" value="B3 DOMAIN-CONTAINING PROTEIN OS07G0563300"/>
    <property type="match status" value="1"/>
</dbReference>
<dbReference type="GO" id="GO:0005634">
    <property type="term" value="C:nucleus"/>
    <property type="evidence" value="ECO:0007669"/>
    <property type="project" value="UniProtKB-SubCell"/>
</dbReference>